<protein>
    <submittedName>
        <fullName evidence="1">Uncharacterized protein</fullName>
    </submittedName>
</protein>
<evidence type="ECO:0000313" key="2">
    <source>
        <dbReference type="Proteomes" id="UP001234297"/>
    </source>
</evidence>
<dbReference type="Proteomes" id="UP001234297">
    <property type="component" value="Chromosome 6"/>
</dbReference>
<reference evidence="1 2" key="1">
    <citation type="journal article" date="2022" name="Hortic Res">
        <title>A haplotype resolved chromosomal level avocado genome allows analysis of novel avocado genes.</title>
        <authorList>
            <person name="Nath O."/>
            <person name="Fletcher S.J."/>
            <person name="Hayward A."/>
            <person name="Shaw L.M."/>
            <person name="Masouleh A.K."/>
            <person name="Furtado A."/>
            <person name="Henry R.J."/>
            <person name="Mitter N."/>
        </authorList>
    </citation>
    <scope>NUCLEOTIDE SEQUENCE [LARGE SCALE GENOMIC DNA]</scope>
    <source>
        <strain evidence="2">cv. Hass</strain>
    </source>
</reference>
<sequence length="93" mass="10335">MQNLHPEPIPCDPSSSISRTTIIFPPSRPISRSKPQASHLHLPHAASPPSSAISPFQPLHQISPSPTTLSILQGWCWWVLLKLLPFVGRTEER</sequence>
<name>A0ACC2L1M7_PERAE</name>
<evidence type="ECO:0000313" key="1">
    <source>
        <dbReference type="EMBL" id="KAJ8627051.1"/>
    </source>
</evidence>
<organism evidence="1 2">
    <name type="scientific">Persea americana</name>
    <name type="common">Avocado</name>
    <dbReference type="NCBI Taxonomy" id="3435"/>
    <lineage>
        <taxon>Eukaryota</taxon>
        <taxon>Viridiplantae</taxon>
        <taxon>Streptophyta</taxon>
        <taxon>Embryophyta</taxon>
        <taxon>Tracheophyta</taxon>
        <taxon>Spermatophyta</taxon>
        <taxon>Magnoliopsida</taxon>
        <taxon>Magnoliidae</taxon>
        <taxon>Laurales</taxon>
        <taxon>Lauraceae</taxon>
        <taxon>Persea</taxon>
    </lineage>
</organism>
<proteinExistence type="predicted"/>
<keyword evidence="2" id="KW-1185">Reference proteome</keyword>
<dbReference type="EMBL" id="CM056814">
    <property type="protein sequence ID" value="KAJ8627051.1"/>
    <property type="molecule type" value="Genomic_DNA"/>
</dbReference>
<gene>
    <name evidence="1" type="ORF">MRB53_020358</name>
</gene>
<comment type="caution">
    <text evidence="1">The sequence shown here is derived from an EMBL/GenBank/DDBJ whole genome shotgun (WGS) entry which is preliminary data.</text>
</comment>
<accession>A0ACC2L1M7</accession>